<dbReference type="RefSeq" id="WP_053043205.1">
    <property type="nucleotide sequence ID" value="NZ_CP059735.1"/>
</dbReference>
<dbReference type="Gene3D" id="1.10.510.40">
    <property type="match status" value="2"/>
</dbReference>
<dbReference type="InterPro" id="IPR037455">
    <property type="entry name" value="LucA/IucC-like"/>
</dbReference>
<dbReference type="Proteomes" id="UP000032568">
    <property type="component" value="Chromosome"/>
</dbReference>
<dbReference type="PANTHER" id="PTHR34384:SF6">
    <property type="entry name" value="STAPHYLOFERRIN B SYNTHASE"/>
    <property type="match status" value="1"/>
</dbReference>
<dbReference type="Pfam" id="PF06276">
    <property type="entry name" value="FhuF"/>
    <property type="match status" value="2"/>
</dbReference>
<accession>A0AAE9YR87</accession>
<evidence type="ECO:0000313" key="4">
    <source>
        <dbReference type="EMBL" id="WDD99769.1"/>
    </source>
</evidence>
<dbReference type="KEGG" id="tact:SG35_003610"/>
<name>A0AAE9YR87_9GAMM</name>
<evidence type="ECO:0000259" key="3">
    <source>
        <dbReference type="Pfam" id="PF06276"/>
    </source>
</evidence>
<gene>
    <name evidence="4" type="ORF">SG35_003610</name>
</gene>
<dbReference type="AlphaFoldDB" id="A0AAE9YR87"/>
<evidence type="ECO:0000256" key="1">
    <source>
        <dbReference type="ARBA" id="ARBA00004924"/>
    </source>
</evidence>
<evidence type="ECO:0000313" key="5">
    <source>
        <dbReference type="Proteomes" id="UP000032568"/>
    </source>
</evidence>
<dbReference type="Gene3D" id="3.30.310.280">
    <property type="match status" value="1"/>
</dbReference>
<dbReference type="InterPro" id="IPR022770">
    <property type="entry name" value="IucA/IucC-like_C"/>
</dbReference>
<protein>
    <submittedName>
        <fullName evidence="4">Siderophore biosynthesis protein</fullName>
    </submittedName>
</protein>
<dbReference type="GO" id="GO:0016881">
    <property type="term" value="F:acid-amino acid ligase activity"/>
    <property type="evidence" value="ECO:0007669"/>
    <property type="project" value="UniProtKB-ARBA"/>
</dbReference>
<comment type="pathway">
    <text evidence="1">Siderophore biosynthesis.</text>
</comment>
<dbReference type="InterPro" id="IPR007310">
    <property type="entry name" value="Aerobactin_biosyn_IucA/IucC_N"/>
</dbReference>
<dbReference type="GO" id="GO:0019290">
    <property type="term" value="P:siderophore biosynthetic process"/>
    <property type="evidence" value="ECO:0007669"/>
    <property type="project" value="InterPro"/>
</dbReference>
<feature type="domain" description="Aerobactin siderophore biosynthesis IucA/IucC N-terminal" evidence="2">
    <location>
        <begin position="164"/>
        <end position="386"/>
    </location>
</feature>
<dbReference type="Gene3D" id="6.10.250.3370">
    <property type="match status" value="2"/>
</dbReference>
<proteinExistence type="predicted"/>
<organism evidence="4 5">
    <name type="scientific">Thalassomonas actiniarum</name>
    <dbReference type="NCBI Taxonomy" id="485447"/>
    <lineage>
        <taxon>Bacteria</taxon>
        <taxon>Pseudomonadati</taxon>
        <taxon>Pseudomonadota</taxon>
        <taxon>Gammaproteobacteria</taxon>
        <taxon>Alteromonadales</taxon>
        <taxon>Colwelliaceae</taxon>
        <taxon>Thalassomonas</taxon>
    </lineage>
</organism>
<feature type="domain" description="Aerobactin siderophore biosynthesis IucA/IucC-like C-terminal" evidence="3">
    <location>
        <begin position="425"/>
        <end position="581"/>
    </location>
</feature>
<feature type="domain" description="Aerobactin siderophore biosynthesis IucA/IucC-like C-terminal" evidence="3">
    <location>
        <begin position="1010"/>
        <end position="1179"/>
    </location>
</feature>
<keyword evidence="5" id="KW-1185">Reference proteome</keyword>
<dbReference type="Pfam" id="PF04183">
    <property type="entry name" value="IucA_IucC"/>
    <property type="match status" value="2"/>
</dbReference>
<sequence>MSTNSTSRWHNKLTEQYLNTFFRETQVDINQCIKQASTLTEDQHSPLSASLLTTNQGVSMFCYRFSASDTYLWGGVKHLSLTGYHEYAENFYLVKTGNEVCELTDLRDLLQLISAQLTADAGNGKQEINAGALLNENMNNSVNKSEFFLLNRKQQQCKNAVVEDFIAAEQGMVLGHPFHVTSKASIGFSQDDMKRYSPELGVSFKLHYFAVCPGRLRASDIGEDLTALSDKEAQQQAQQLLTADHKHYTLLPCHPWQANYLLDNQQVQQALADESMISLGPLGQVVWPTSSVRTVWLPENKIFLKLALDVRLTNFVRNNPDEQVMRAIDASRLIRKIPAELSDNRLLLLPELASQTLHFEQAPELSASFASIYRAGLDETSLGQTRILGSLVEENLDGEDLPLWQYIKQAAELADTPLSSDFIEHWWQAYIQASLLPALSLYANTGISLEAHLQNSLMRFEQGMPVQLVVRDMEGVSISRNSVLADACPQVSANSSVWYTPEQTWFRFKYYMVVNHIAHVIAAIARVSLVSESRLWLVTRQCLAAEEMTPATRIWAQRLLEAKDLPAKANMLSSFKQSGEAPTWVDIANPLYFLPQGQDMTLITTSDHNQNNAAFAAAHQQAELRVNQQLFEALIFEGVAVVSRHENNEITLKVSEVLTYRCQGITSDSFERIRLVPGSLMREEQITGQNRISRPSLQQLMTDLAPLVKAEPQKWQQFHDELTLTRVKHAQTLHQLPAKPLRDMSYEFQEARVNNGHLYHPSFKSRIGFDLAENQLYGPELSQGYHVIWLAVHQDYVHACVGNSTSLEQIYGQHFTPQELQAINSQVEDAGADLENMRLLPVHPWQWHKIISLYYQDLLTSGMIIKLAVSGPKYLPQQSIRTLSNMDDVKQASIKLAMNLVNTSTSRVLAPHTVQNAAAISDWLWQLVDEDPLLSPAHKPVILREIAAIGVTVPSALPVQYGALACIWRESVHPYLEQGQQASPMTMLMQLDNDQKPVIDAWIRQHGVKTWLTALVTHAYLPVMHMLWYHGTALESHAQNMLLIHESGLPVKVALKDFHDGVRYSRALLRDVTRLPELTDAPDVHAKVNPNSFLETDNADELRDFTQDALCFVNLGELAWFLQVHYQLPEQEFWSVTAKVMHEYQAAHPQLTGRFKLFDFFAANIEVEQLASRRFLPEVRLRVMSVENPLAKADQTITQSTQAVAQAV</sequence>
<reference evidence="4 5" key="2">
    <citation type="journal article" date="2022" name="Mar. Drugs">
        <title>Bioassay-Guided Fractionation Leads to the Detection of Cholic Acid Generated by the Rare Thalassomonas sp.</title>
        <authorList>
            <person name="Pheiffer F."/>
            <person name="Schneider Y.K."/>
            <person name="Hansen E.H."/>
            <person name="Andersen J.H."/>
            <person name="Isaksson J."/>
            <person name="Busche T."/>
            <person name="R C."/>
            <person name="Kalinowski J."/>
            <person name="Zyl L.V."/>
            <person name="Trindade M."/>
        </authorList>
    </citation>
    <scope>NUCLEOTIDE SEQUENCE [LARGE SCALE GENOMIC DNA]</scope>
    <source>
        <strain evidence="4 5">A5K-106</strain>
    </source>
</reference>
<feature type="domain" description="Aerobactin siderophore biosynthesis IucA/IucC N-terminal" evidence="2">
    <location>
        <begin position="746"/>
        <end position="989"/>
    </location>
</feature>
<dbReference type="EMBL" id="CP059735">
    <property type="protein sequence ID" value="WDD99769.1"/>
    <property type="molecule type" value="Genomic_DNA"/>
</dbReference>
<dbReference type="PANTHER" id="PTHR34384">
    <property type="entry name" value="L-2,3-DIAMINOPROPANOATE--CITRATE LIGASE"/>
    <property type="match status" value="1"/>
</dbReference>
<evidence type="ECO:0000259" key="2">
    <source>
        <dbReference type="Pfam" id="PF04183"/>
    </source>
</evidence>
<reference evidence="4 5" key="1">
    <citation type="journal article" date="2015" name="Genome Announc.">
        <title>Draft Genome Sequences of Marine Isolates of Thalassomonas viridans and Thalassomonas actiniarum.</title>
        <authorList>
            <person name="Olonade I."/>
            <person name="van Zyl L.J."/>
            <person name="Trindade M."/>
        </authorList>
    </citation>
    <scope>NUCLEOTIDE SEQUENCE [LARGE SCALE GENOMIC DNA]</scope>
    <source>
        <strain evidence="4 5">A5K-106</strain>
    </source>
</reference>